<evidence type="ECO:0000256" key="4">
    <source>
        <dbReference type="ARBA" id="ARBA00022989"/>
    </source>
</evidence>
<dbReference type="STRING" id="1977882.B9T28_03315"/>
<accession>A0A1Y3CMD4</accession>
<dbReference type="OrthoDB" id="119832at2"/>
<evidence type="ECO:0000313" key="8">
    <source>
        <dbReference type="Proteomes" id="UP000242765"/>
    </source>
</evidence>
<feature type="transmembrane region" description="Helical" evidence="6">
    <location>
        <begin position="125"/>
        <end position="147"/>
    </location>
</feature>
<feature type="transmembrane region" description="Helical" evidence="6">
    <location>
        <begin position="66"/>
        <end position="88"/>
    </location>
</feature>
<keyword evidence="6" id="KW-1003">Cell membrane</keyword>
<protein>
    <recommendedName>
        <fullName evidence="6">Probable membrane transporter protein</fullName>
    </recommendedName>
</protein>
<dbReference type="PANTHER" id="PTHR43483:SF3">
    <property type="entry name" value="MEMBRANE TRANSPORTER PROTEIN HI_0806-RELATED"/>
    <property type="match status" value="1"/>
</dbReference>
<feature type="transmembrane region" description="Helical" evidence="6">
    <location>
        <begin position="219"/>
        <end position="240"/>
    </location>
</feature>
<evidence type="ECO:0000256" key="2">
    <source>
        <dbReference type="ARBA" id="ARBA00009142"/>
    </source>
</evidence>
<feature type="transmembrane region" description="Helical" evidence="6">
    <location>
        <begin position="153"/>
        <end position="173"/>
    </location>
</feature>
<feature type="transmembrane region" description="Helical" evidence="6">
    <location>
        <begin position="31"/>
        <end position="54"/>
    </location>
</feature>
<comment type="subcellular location">
    <subcellularLocation>
        <location evidence="6">Cell membrane</location>
        <topology evidence="6">Multi-pass membrane protein</topology>
    </subcellularLocation>
    <subcellularLocation>
        <location evidence="1">Membrane</location>
        <topology evidence="1">Multi-pass membrane protein</topology>
    </subcellularLocation>
</comment>
<evidence type="ECO:0000256" key="6">
    <source>
        <dbReference type="RuleBase" id="RU363041"/>
    </source>
</evidence>
<dbReference type="AlphaFoldDB" id="A0A1Y3CMD4"/>
<feature type="transmembrane region" description="Helical" evidence="6">
    <location>
        <begin position="185"/>
        <end position="207"/>
    </location>
</feature>
<evidence type="ECO:0000313" key="7">
    <source>
        <dbReference type="EMBL" id="OTG67658.1"/>
    </source>
</evidence>
<sequence length="241" mass="25895">MIYIALAIISIISGMISGVVGTGSSIILLPILAYIFGAKLAVPIMAIAAIMSNISRVILWHKELNIKAFLLFISLGLPATVLGANTLWRMPVTLTNICIGLFFLCLIPIRHWAKNKQLKLTAWQMVYSGAFLGFLTGVVFSTGPLLLPVFSGFGLTKGALLATEAAASFLIYLTKSATFGALGVLQPAILIAGFLVGSGLMLGNYIGKVFVLKMSDQTFNILLDTMLFIAGLSMLWEAYIR</sequence>
<dbReference type="Proteomes" id="UP000242765">
    <property type="component" value="Unassembled WGS sequence"/>
</dbReference>
<proteinExistence type="inferred from homology"/>
<evidence type="ECO:0000256" key="3">
    <source>
        <dbReference type="ARBA" id="ARBA00022692"/>
    </source>
</evidence>
<comment type="similarity">
    <text evidence="2 6">Belongs to the 4-toluene sulfonate uptake permease (TSUP) (TC 2.A.102) family.</text>
</comment>
<keyword evidence="3 6" id="KW-0812">Transmembrane</keyword>
<dbReference type="RefSeq" id="WP_086202507.1">
    <property type="nucleotide sequence ID" value="NZ_NEGB01000001.1"/>
</dbReference>
<gene>
    <name evidence="7" type="ORF">B9T28_03315</name>
</gene>
<keyword evidence="8" id="KW-1185">Reference proteome</keyword>
<evidence type="ECO:0000256" key="5">
    <source>
        <dbReference type="ARBA" id="ARBA00023136"/>
    </source>
</evidence>
<keyword evidence="5 6" id="KW-0472">Membrane</keyword>
<name>A0A1Y3CMD4_9GAMM</name>
<dbReference type="EMBL" id="NEGB01000001">
    <property type="protein sequence ID" value="OTG67658.1"/>
    <property type="molecule type" value="Genomic_DNA"/>
</dbReference>
<comment type="caution">
    <text evidence="7">The sequence shown here is derived from an EMBL/GenBank/DDBJ whole genome shotgun (WGS) entry which is preliminary data.</text>
</comment>
<reference evidence="7 8" key="1">
    <citation type="submission" date="2017-04" db="EMBL/GenBank/DDBJ databases">
        <title>High diversity of culturable Acinetobacter species in natural soil and water ecosystems.</title>
        <authorList>
            <person name="Nemec A."/>
            <person name="Radolfova-Krizova L."/>
        </authorList>
    </citation>
    <scope>NUCLEOTIDE SEQUENCE [LARGE SCALE GENOMIC DNA]</scope>
    <source>
        <strain evidence="7 8">ANC 4999</strain>
    </source>
</reference>
<keyword evidence="4 6" id="KW-1133">Transmembrane helix</keyword>
<dbReference type="GO" id="GO:0005886">
    <property type="term" value="C:plasma membrane"/>
    <property type="evidence" value="ECO:0007669"/>
    <property type="project" value="UniProtKB-SubCell"/>
</dbReference>
<feature type="transmembrane region" description="Helical" evidence="6">
    <location>
        <begin position="94"/>
        <end position="113"/>
    </location>
</feature>
<dbReference type="InterPro" id="IPR002781">
    <property type="entry name" value="TM_pro_TauE-like"/>
</dbReference>
<dbReference type="PANTHER" id="PTHR43483">
    <property type="entry name" value="MEMBRANE TRANSPORTER PROTEIN HI_0806-RELATED"/>
    <property type="match status" value="1"/>
</dbReference>
<dbReference type="Pfam" id="PF01925">
    <property type="entry name" value="TauE"/>
    <property type="match status" value="1"/>
</dbReference>
<evidence type="ECO:0000256" key="1">
    <source>
        <dbReference type="ARBA" id="ARBA00004141"/>
    </source>
</evidence>
<organism evidence="7 8">
    <name type="scientific">Acinetobacter silvestris</name>
    <dbReference type="NCBI Taxonomy" id="1977882"/>
    <lineage>
        <taxon>Bacteria</taxon>
        <taxon>Pseudomonadati</taxon>
        <taxon>Pseudomonadota</taxon>
        <taxon>Gammaproteobacteria</taxon>
        <taxon>Moraxellales</taxon>
        <taxon>Moraxellaceae</taxon>
        <taxon>Acinetobacter</taxon>
    </lineage>
</organism>